<dbReference type="PANTHER" id="PTHR46586:SF3">
    <property type="entry name" value="ANKYRIN REPEAT-CONTAINING PROTEIN"/>
    <property type="match status" value="1"/>
</dbReference>
<proteinExistence type="predicted"/>
<sequence length="194" mass="21035">MAARGAPAHVRVRRDVGIWICCSGRASMAARGTSRLVKACGIRGVSISGAWLPVGRQHVWSRAAYNGHLEVPQWARGAWLPVGEYMLICGERWASGCVSWAREHGCPWDEYTCYNTAAYGHLDVLQWAREHGCPWGASTCAGAAAGGHLDVLQWAREHGCPWGASPCVAAAAYNGHLEVLQWAQEHGCPQDTDT</sequence>
<accession>A0AAE0FFQ8</accession>
<organism evidence="1 2">
    <name type="scientific">Cymbomonas tetramitiformis</name>
    <dbReference type="NCBI Taxonomy" id="36881"/>
    <lineage>
        <taxon>Eukaryota</taxon>
        <taxon>Viridiplantae</taxon>
        <taxon>Chlorophyta</taxon>
        <taxon>Pyramimonadophyceae</taxon>
        <taxon>Pyramimonadales</taxon>
        <taxon>Pyramimonadaceae</taxon>
        <taxon>Cymbomonas</taxon>
    </lineage>
</organism>
<dbReference type="SUPFAM" id="SSF140860">
    <property type="entry name" value="Pseudo ankyrin repeat-like"/>
    <property type="match status" value="1"/>
</dbReference>
<dbReference type="InterPro" id="IPR052050">
    <property type="entry name" value="SecEffector_AnkRepeat"/>
</dbReference>
<dbReference type="AlphaFoldDB" id="A0AAE0FFQ8"/>
<evidence type="ECO:0000313" key="2">
    <source>
        <dbReference type="Proteomes" id="UP001190700"/>
    </source>
</evidence>
<dbReference type="EMBL" id="LGRX02019091">
    <property type="protein sequence ID" value="KAK3258997.1"/>
    <property type="molecule type" value="Genomic_DNA"/>
</dbReference>
<evidence type="ECO:0000313" key="1">
    <source>
        <dbReference type="EMBL" id="KAK3258997.1"/>
    </source>
</evidence>
<keyword evidence="2" id="KW-1185">Reference proteome</keyword>
<reference evidence="1 2" key="1">
    <citation type="journal article" date="2015" name="Genome Biol. Evol.">
        <title>Comparative Genomics of a Bacterivorous Green Alga Reveals Evolutionary Causalities and Consequences of Phago-Mixotrophic Mode of Nutrition.</title>
        <authorList>
            <person name="Burns J.A."/>
            <person name="Paasch A."/>
            <person name="Narechania A."/>
            <person name="Kim E."/>
        </authorList>
    </citation>
    <scope>NUCLEOTIDE SEQUENCE [LARGE SCALE GENOMIC DNA]</scope>
    <source>
        <strain evidence="1 2">PLY_AMNH</strain>
    </source>
</reference>
<dbReference type="PANTHER" id="PTHR46586">
    <property type="entry name" value="ANKYRIN REPEAT-CONTAINING PROTEIN"/>
    <property type="match status" value="1"/>
</dbReference>
<gene>
    <name evidence="1" type="ORF">CYMTET_31986</name>
</gene>
<dbReference type="Proteomes" id="UP001190700">
    <property type="component" value="Unassembled WGS sequence"/>
</dbReference>
<evidence type="ECO:0008006" key="3">
    <source>
        <dbReference type="Google" id="ProtNLM"/>
    </source>
</evidence>
<dbReference type="Gene3D" id="1.25.40.20">
    <property type="entry name" value="Ankyrin repeat-containing domain"/>
    <property type="match status" value="1"/>
</dbReference>
<name>A0AAE0FFQ8_9CHLO</name>
<protein>
    <recommendedName>
        <fullName evidence="3">Ankyrin repeat domain containing protein</fullName>
    </recommendedName>
</protein>
<dbReference type="InterPro" id="IPR036770">
    <property type="entry name" value="Ankyrin_rpt-contain_sf"/>
</dbReference>
<comment type="caution">
    <text evidence="1">The sequence shown here is derived from an EMBL/GenBank/DDBJ whole genome shotgun (WGS) entry which is preliminary data.</text>
</comment>